<dbReference type="PROSITE" id="PS00806">
    <property type="entry name" value="ALDOLASE_CLASS_II_2"/>
    <property type="match status" value="1"/>
</dbReference>
<sequence>MIVTTAQLFKHAYGKYAVGAYNINNAEQTMGLFKGAIASKAPFIIQISKGARKYTDKLMLEGMIRSADTIFPEAIFAVHLDHGDEETCYDCINSGFYSSVMIDASHDPFDKNVAITKRVVEAAHAKGISVEAELGQLGGVEEDVKVEDGHATLTDPKEAEDFVKKTGCDSLACAIGTSHGAFKFKGKQSLHFDVLEKIKARLPGFPLVMHGSSSVPQDEVKRINAAGGQIKDSAGVNVEEYLPAAKLGVTKINIDTDGRLVWTRVHREFFRDKPADFDFRAPGKVYIEEYAKFIASRNQLLGSAGQLDDLRASLKK</sequence>
<comment type="caution">
    <text evidence="4">The sequence shown here is derived from an EMBL/GenBank/DDBJ whole genome shotgun (WGS) entry which is preliminary data.</text>
</comment>
<dbReference type="SUPFAM" id="SSF51569">
    <property type="entry name" value="Aldolase"/>
    <property type="match status" value="1"/>
</dbReference>
<evidence type="ECO:0000256" key="1">
    <source>
        <dbReference type="PIRSR" id="PIRSR001359-1"/>
    </source>
</evidence>
<feature type="binding site" evidence="3">
    <location>
        <position position="179"/>
    </location>
    <ligand>
        <name>Zn(2+)</name>
        <dbReference type="ChEBI" id="CHEBI:29105"/>
        <label>1</label>
        <note>catalytic</note>
    </ligand>
</feature>
<proteinExistence type="predicted"/>
<dbReference type="AlphaFoldDB" id="A0A178IDK4"/>
<dbReference type="PANTHER" id="PTHR30304">
    <property type="entry name" value="D-TAGATOSE-1,6-BISPHOSPHATE ALDOLASE"/>
    <property type="match status" value="1"/>
</dbReference>
<organism evidence="4 5">
    <name type="scientific">Termitidicoccus mucosus</name>
    <dbReference type="NCBI Taxonomy" id="1184151"/>
    <lineage>
        <taxon>Bacteria</taxon>
        <taxon>Pseudomonadati</taxon>
        <taxon>Verrucomicrobiota</taxon>
        <taxon>Opitutia</taxon>
        <taxon>Opitutales</taxon>
        <taxon>Opitutaceae</taxon>
        <taxon>Termitidicoccus</taxon>
    </lineage>
</organism>
<evidence type="ECO:0000313" key="5">
    <source>
        <dbReference type="Proteomes" id="UP000078486"/>
    </source>
</evidence>
<keyword evidence="3" id="KW-0479">Metal-binding</keyword>
<dbReference type="NCBIfam" id="TIGR00167">
    <property type="entry name" value="cbbA"/>
    <property type="match status" value="1"/>
</dbReference>
<dbReference type="Gene3D" id="3.20.20.70">
    <property type="entry name" value="Aldolase class I"/>
    <property type="match status" value="1"/>
</dbReference>
<dbReference type="CDD" id="cd00947">
    <property type="entry name" value="TBP_aldolase_IIB"/>
    <property type="match status" value="1"/>
</dbReference>
<dbReference type="EMBL" id="LRRQ01000161">
    <property type="protein sequence ID" value="OAM87701.1"/>
    <property type="molecule type" value="Genomic_DNA"/>
</dbReference>
<dbReference type="InterPro" id="IPR050246">
    <property type="entry name" value="Class_II_FBP_aldolase"/>
</dbReference>
<feature type="binding site" evidence="3">
    <location>
        <position position="103"/>
    </location>
    <ligand>
        <name>Zn(2+)</name>
        <dbReference type="ChEBI" id="CHEBI:29105"/>
        <label>2</label>
    </ligand>
</feature>
<protein>
    <submittedName>
        <fullName evidence="4">Fructose-bisphosphate aldolase</fullName>
    </submittedName>
</protein>
<dbReference type="PANTHER" id="PTHR30304:SF0">
    <property type="entry name" value="D-TAGATOSE-1,6-BISPHOSPHATE ALDOLASE SUBUNIT GATY-RELATED"/>
    <property type="match status" value="1"/>
</dbReference>
<dbReference type="OrthoDB" id="9803995at2"/>
<dbReference type="Pfam" id="PF01116">
    <property type="entry name" value="F_bP_aldolase"/>
    <property type="match status" value="1"/>
</dbReference>
<feature type="binding site" evidence="3">
    <location>
        <position position="82"/>
    </location>
    <ligand>
        <name>Zn(2+)</name>
        <dbReference type="ChEBI" id="CHEBI:29105"/>
        <label>1</label>
        <note>catalytic</note>
    </ligand>
</feature>
<dbReference type="GO" id="GO:0016832">
    <property type="term" value="F:aldehyde-lyase activity"/>
    <property type="evidence" value="ECO:0007669"/>
    <property type="project" value="InterPro"/>
</dbReference>
<dbReference type="RefSeq" id="WP_068772411.1">
    <property type="nucleotide sequence ID" value="NZ_CP109796.1"/>
</dbReference>
<keyword evidence="5" id="KW-1185">Reference proteome</keyword>
<feature type="binding site" evidence="3">
    <location>
        <position position="210"/>
    </location>
    <ligand>
        <name>Zn(2+)</name>
        <dbReference type="ChEBI" id="CHEBI:29105"/>
        <label>1</label>
        <note>catalytic</note>
    </ligand>
</feature>
<feature type="binding site" evidence="3">
    <location>
        <position position="133"/>
    </location>
    <ligand>
        <name>Zn(2+)</name>
        <dbReference type="ChEBI" id="CHEBI:29105"/>
        <label>2</label>
    </ligand>
</feature>
<comment type="cofactor">
    <cofactor evidence="3">
        <name>Zn(2+)</name>
        <dbReference type="ChEBI" id="CHEBI:29105"/>
    </cofactor>
    <text evidence="3">Binds 2 Zn(2+) ions per subunit. One is catalytic and the other provides a structural contribution.</text>
</comment>
<accession>A0A178IDK4</accession>
<name>A0A178IDK4_9BACT</name>
<dbReference type="InterPro" id="IPR013785">
    <property type="entry name" value="Aldolase_TIM"/>
</dbReference>
<dbReference type="GO" id="GO:0005975">
    <property type="term" value="P:carbohydrate metabolic process"/>
    <property type="evidence" value="ECO:0007669"/>
    <property type="project" value="InterPro"/>
</dbReference>
<keyword evidence="3" id="KW-0862">Zinc</keyword>
<feature type="active site" description="Proton donor" evidence="1">
    <location>
        <position position="81"/>
    </location>
</feature>
<evidence type="ECO:0000256" key="3">
    <source>
        <dbReference type="PIRSR" id="PIRSR001359-3"/>
    </source>
</evidence>
<dbReference type="Proteomes" id="UP000078486">
    <property type="component" value="Unassembled WGS sequence"/>
</dbReference>
<dbReference type="InterPro" id="IPR000771">
    <property type="entry name" value="FBA_II"/>
</dbReference>
<feature type="binding site" evidence="2">
    <location>
        <position position="180"/>
    </location>
    <ligand>
        <name>dihydroxyacetone phosphate</name>
        <dbReference type="ChEBI" id="CHEBI:57642"/>
    </ligand>
</feature>
<dbReference type="PIRSF" id="PIRSF001359">
    <property type="entry name" value="F_bP_aldolase_II"/>
    <property type="match status" value="1"/>
</dbReference>
<feature type="binding site" evidence="2">
    <location>
        <begin position="253"/>
        <end position="256"/>
    </location>
    <ligand>
        <name>dihydroxyacetone phosphate</name>
        <dbReference type="ChEBI" id="CHEBI:57642"/>
    </ligand>
</feature>
<dbReference type="GO" id="GO:0008270">
    <property type="term" value="F:zinc ion binding"/>
    <property type="evidence" value="ECO:0007669"/>
    <property type="project" value="InterPro"/>
</dbReference>
<gene>
    <name evidence="4" type="ORF">AW736_21700</name>
</gene>
<evidence type="ECO:0000313" key="4">
    <source>
        <dbReference type="EMBL" id="OAM87701.1"/>
    </source>
</evidence>
<dbReference type="STRING" id="1184151.AW736_21700"/>
<feature type="binding site" evidence="2">
    <location>
        <begin position="211"/>
        <end position="213"/>
    </location>
    <ligand>
        <name>dihydroxyacetone phosphate</name>
        <dbReference type="ChEBI" id="CHEBI:57642"/>
    </ligand>
</feature>
<evidence type="ECO:0000256" key="2">
    <source>
        <dbReference type="PIRSR" id="PIRSR001359-2"/>
    </source>
</evidence>
<reference evidence="4 5" key="1">
    <citation type="submission" date="2016-01" db="EMBL/GenBank/DDBJ databases">
        <title>High potential of lignocellulose degradation of a new Verrucomicrobia species.</title>
        <authorList>
            <person name="Wang Y."/>
            <person name="Shi Y."/>
            <person name="Qiu Z."/>
            <person name="Liu S."/>
            <person name="Yang H."/>
        </authorList>
    </citation>
    <scope>NUCLEOTIDE SEQUENCE [LARGE SCALE GENOMIC DNA]</scope>
    <source>
        <strain evidence="4 5">TSB47</strain>
    </source>
</reference>